<reference evidence="1 2" key="1">
    <citation type="submission" date="2020-08" db="EMBL/GenBank/DDBJ databases">
        <authorList>
            <person name="Ren C."/>
            <person name="Gu Y."/>
            <person name="Xu Y."/>
        </authorList>
    </citation>
    <scope>NUCLEOTIDE SEQUENCE [LARGE SCALE GENOMIC DNA]</scope>
    <source>
        <strain evidence="1 2">LBM18003</strain>
    </source>
</reference>
<evidence type="ECO:0000313" key="1">
    <source>
        <dbReference type="EMBL" id="QNO17855.1"/>
    </source>
</evidence>
<dbReference type="RefSeq" id="WP_212506919.1">
    <property type="nucleotide sequence ID" value="NZ_CP060696.1"/>
</dbReference>
<gene>
    <name evidence="1" type="ORF">H6X83_13205</name>
</gene>
<name>A0A7G9WGP3_9FIRM</name>
<organism evidence="1 2">
    <name type="scientific">Caproicibacterium amylolyticum</name>
    <dbReference type="NCBI Taxonomy" id="2766537"/>
    <lineage>
        <taxon>Bacteria</taxon>
        <taxon>Bacillati</taxon>
        <taxon>Bacillota</taxon>
        <taxon>Clostridia</taxon>
        <taxon>Eubacteriales</taxon>
        <taxon>Oscillospiraceae</taxon>
        <taxon>Caproicibacterium</taxon>
    </lineage>
</organism>
<dbReference type="Pfam" id="PF04883">
    <property type="entry name" value="HK97-gp10_like"/>
    <property type="match status" value="1"/>
</dbReference>
<keyword evidence="2" id="KW-1185">Reference proteome</keyword>
<dbReference type="EMBL" id="CP060696">
    <property type="protein sequence ID" value="QNO17855.1"/>
    <property type="molecule type" value="Genomic_DNA"/>
</dbReference>
<evidence type="ECO:0000313" key="2">
    <source>
        <dbReference type="Proteomes" id="UP000516046"/>
    </source>
</evidence>
<sequence length="143" mass="15593">MAKVSFSMPADFLRKVSALGEKTDEIIPRVLEAGGEVAFEKVRDNLESVIGRDTKSPSRSTGELASALGLSPARMDKDGNFNVKVGFSEPRPDGESNAKIANILEYGKHGQPPKPFLKPAKTQARKPGIEAMKEKLEEEIKKI</sequence>
<dbReference type="KEGG" id="caml:H6X83_13205"/>
<proteinExistence type="predicted"/>
<protein>
    <submittedName>
        <fullName evidence="1">HK97 gp10 family phage protein</fullName>
    </submittedName>
</protein>
<dbReference type="InterPro" id="IPR010064">
    <property type="entry name" value="HK97-gp10_tail"/>
</dbReference>
<accession>A0A7G9WGP3</accession>
<dbReference type="NCBIfam" id="TIGR01725">
    <property type="entry name" value="phge_HK97_gp10"/>
    <property type="match status" value="1"/>
</dbReference>
<dbReference type="AlphaFoldDB" id="A0A7G9WGP3"/>
<dbReference type="Proteomes" id="UP000516046">
    <property type="component" value="Chromosome"/>
</dbReference>